<evidence type="ECO:0000256" key="2">
    <source>
        <dbReference type="ARBA" id="ARBA00022679"/>
    </source>
</evidence>
<keyword evidence="2 4" id="KW-0808">Transferase</keyword>
<dbReference type="InterPro" id="IPR036129">
    <property type="entry name" value="Glycerate_kinase_sf"/>
</dbReference>
<evidence type="ECO:0000256" key="1">
    <source>
        <dbReference type="ARBA" id="ARBA00006284"/>
    </source>
</evidence>
<dbReference type="KEGG" id="gqu:AWC35_03270"/>
<reference evidence="5 6" key="1">
    <citation type="submission" date="2016-01" db="EMBL/GenBank/DDBJ databases">
        <authorList>
            <person name="Oliw E.H."/>
        </authorList>
    </citation>
    <scope>NUCLEOTIDE SEQUENCE [LARGE SCALE GENOMIC DNA]</scope>
    <source>
        <strain evidence="5 6">FRB97</strain>
    </source>
</reference>
<evidence type="ECO:0000313" key="5">
    <source>
        <dbReference type="EMBL" id="ATA18443.1"/>
    </source>
</evidence>
<dbReference type="Gene3D" id="3.40.50.10350">
    <property type="entry name" value="Glycerate kinase, domain 1"/>
    <property type="match status" value="1"/>
</dbReference>
<keyword evidence="6" id="KW-1185">Reference proteome</keyword>
<dbReference type="Pfam" id="PF02595">
    <property type="entry name" value="Gly_kinase"/>
    <property type="match status" value="1"/>
</dbReference>
<dbReference type="PANTHER" id="PTHR21599">
    <property type="entry name" value="GLYCERATE KINASE"/>
    <property type="match status" value="1"/>
</dbReference>
<organism evidence="5 6">
    <name type="scientific">Gibbsiella quercinecans</name>
    <dbReference type="NCBI Taxonomy" id="929813"/>
    <lineage>
        <taxon>Bacteria</taxon>
        <taxon>Pseudomonadati</taxon>
        <taxon>Pseudomonadota</taxon>
        <taxon>Gammaproteobacteria</taxon>
        <taxon>Enterobacterales</taxon>
        <taxon>Yersiniaceae</taxon>
        <taxon>Gibbsiella</taxon>
    </lineage>
</organism>
<dbReference type="SUPFAM" id="SSF110738">
    <property type="entry name" value="Glycerate kinase I"/>
    <property type="match status" value="1"/>
</dbReference>
<proteinExistence type="inferred from homology"/>
<keyword evidence="3 4" id="KW-0418">Kinase</keyword>
<name>A0A250AWU2_9GAMM</name>
<dbReference type="GO" id="GO:0008887">
    <property type="term" value="F:glycerate kinase activity"/>
    <property type="evidence" value="ECO:0007669"/>
    <property type="project" value="UniProtKB-UniRule"/>
</dbReference>
<dbReference type="GO" id="GO:0031388">
    <property type="term" value="P:organic acid phosphorylation"/>
    <property type="evidence" value="ECO:0007669"/>
    <property type="project" value="UniProtKB-UniRule"/>
</dbReference>
<dbReference type="InterPro" id="IPR004381">
    <property type="entry name" value="Glycerate_kinase"/>
</dbReference>
<evidence type="ECO:0000256" key="3">
    <source>
        <dbReference type="ARBA" id="ARBA00022777"/>
    </source>
</evidence>
<comment type="similarity">
    <text evidence="1 4">Belongs to the glycerate kinase type-1 family.</text>
</comment>
<dbReference type="RefSeq" id="WP_095845039.1">
    <property type="nucleotide sequence ID" value="NZ_CP014136.1"/>
</dbReference>
<gene>
    <name evidence="5" type="ORF">AWC35_03270</name>
</gene>
<dbReference type="InterPro" id="IPR018197">
    <property type="entry name" value="Glycerate_kinase_RE-like"/>
</dbReference>
<protein>
    <submittedName>
        <fullName evidence="5">Glycerate kinase</fullName>
    </submittedName>
</protein>
<evidence type="ECO:0000313" key="6">
    <source>
        <dbReference type="Proteomes" id="UP000217182"/>
    </source>
</evidence>
<dbReference type="Gene3D" id="3.90.1510.10">
    <property type="entry name" value="Glycerate kinase, domain 2"/>
    <property type="match status" value="1"/>
</dbReference>
<dbReference type="Proteomes" id="UP000217182">
    <property type="component" value="Chromosome"/>
</dbReference>
<dbReference type="AlphaFoldDB" id="A0A250AWU2"/>
<sequence>MKVIIAPDSFKESLGASAVAEAIARGVQRAIPGVETVKLPVADGGEGTVDALLAATGGRKVPVPVTGPLGEPVAGFIGLLGDRQTAVIEVAAACGLQWVAPESRNPLLATSFGVGELIRVALDHQVSNIIIGLGGSATNDAGIGMLQALGARCRNAQGEEIARGGGALNALAAIDTRGLDPRLRNVALQVACDVTNPLVGPRGATAVFAPQKGATPAMLAQLEANLQHVAAVISAQTGQRIADYPGAGAAGGLGAALIAVLGAHMRPGIEVILDALDFDNQLQGADLVITGEGRIDAQTANGKAPAGIMRRAAAQGCPCVVLAGSLGAGYEQLYTLGLTAAFSLVPGVIAYEQALREANSLLESAAYNLAALWLLGAERQILPVGG</sequence>
<dbReference type="NCBIfam" id="TIGR00045">
    <property type="entry name" value="glycerate kinase"/>
    <property type="match status" value="1"/>
</dbReference>
<dbReference type="PIRSF" id="PIRSF006078">
    <property type="entry name" value="GlxK"/>
    <property type="match status" value="1"/>
</dbReference>
<evidence type="ECO:0000256" key="4">
    <source>
        <dbReference type="PIRNR" id="PIRNR006078"/>
    </source>
</evidence>
<accession>A0A250AWU2</accession>
<dbReference type="OrthoDB" id="9774290at2"/>
<dbReference type="EMBL" id="CP014136">
    <property type="protein sequence ID" value="ATA18443.1"/>
    <property type="molecule type" value="Genomic_DNA"/>
</dbReference>
<dbReference type="PANTHER" id="PTHR21599:SF0">
    <property type="entry name" value="GLYCERATE KINASE"/>
    <property type="match status" value="1"/>
</dbReference>
<dbReference type="InterPro" id="IPR018193">
    <property type="entry name" value="Glyc_kinase_flavodox-like_fold"/>
</dbReference>